<keyword evidence="5" id="KW-0969">Cilium</keyword>
<sequence length="277" mass="31755">MDSNSLLYAMELVAGSGHTLTVEEKTVLCTSLVILKKNFKFNRVLFWGKILGFKNDYFIAQGRGEDEMQDQKYLYSFNCMDWYLLPPATDSMIQEVFKAAKGRFMGDPSYVYEDVEIQRKGEGEEAIAEELVIKVTEENRLAATVYQIDQEVSVVPRGAFIKSPHELVQVNLSFGGLTYSEAGKLDNFLHFTKKKNMKKKSILEMADLNPVMDFMDLLSDDIPKGSWHLRFECANRVCVIRSHLWLGLTFYHIPMTPQHGYIYIGDGTRNLDLPFML</sequence>
<dbReference type="GO" id="GO:0001534">
    <property type="term" value="C:radial spoke"/>
    <property type="evidence" value="ECO:0007669"/>
    <property type="project" value="InterPro"/>
</dbReference>
<keyword evidence="3" id="KW-0970">Cilium biogenesis/degradation</keyword>
<evidence type="ECO:0000256" key="8">
    <source>
        <dbReference type="ARBA" id="ARBA00037822"/>
    </source>
</evidence>
<keyword evidence="4" id="KW-0282">Flagellum</keyword>
<evidence type="ECO:0000256" key="4">
    <source>
        <dbReference type="ARBA" id="ARBA00022846"/>
    </source>
</evidence>
<dbReference type="GO" id="GO:0060091">
    <property type="term" value="C:kinocilium"/>
    <property type="evidence" value="ECO:0007669"/>
    <property type="project" value="UniProtKB-SubCell"/>
</dbReference>
<comment type="similarity">
    <text evidence="9">Belongs to the flagellar radial spoke RSP9 family.</text>
</comment>
<evidence type="ECO:0000313" key="11">
    <source>
        <dbReference type="Ensembl" id="ENSPMGP00000000511.1"/>
    </source>
</evidence>
<evidence type="ECO:0000256" key="1">
    <source>
        <dbReference type="ARBA" id="ARBA00004611"/>
    </source>
</evidence>
<keyword evidence="7" id="KW-0966">Cell projection</keyword>
<dbReference type="InterPro" id="IPR055316">
    <property type="entry name" value="RSP9"/>
</dbReference>
<protein>
    <recommendedName>
        <fullName evidence="10">Radial spoke head protein 9 homolog</fullName>
    </recommendedName>
</protein>
<dbReference type="STRING" id="409849.ENSPMGP00000000511"/>
<proteinExistence type="inferred from homology"/>
<keyword evidence="2" id="KW-0963">Cytoplasm</keyword>
<dbReference type="Proteomes" id="UP000261520">
    <property type="component" value="Unplaced"/>
</dbReference>
<evidence type="ECO:0000256" key="6">
    <source>
        <dbReference type="ARBA" id="ARBA00023212"/>
    </source>
</evidence>
<dbReference type="AlphaFoldDB" id="A0A3B3Z7Z7"/>
<dbReference type="PANTHER" id="PTHR22069">
    <property type="entry name" value="MITOCHONDRIAL RIBOSOMAL PROTEIN S18"/>
    <property type="match status" value="1"/>
</dbReference>
<dbReference type="PANTHER" id="PTHR22069:SF0">
    <property type="entry name" value="RADIAL SPOKE HEAD PROTEIN 9 HOMOLOG"/>
    <property type="match status" value="1"/>
</dbReference>
<dbReference type="InterPro" id="IPR006802">
    <property type="entry name" value="Radial_spoke"/>
</dbReference>
<keyword evidence="12" id="KW-1185">Reference proteome</keyword>
<organism evidence="11 12">
    <name type="scientific">Periophthalmus magnuspinnatus</name>
    <dbReference type="NCBI Taxonomy" id="409849"/>
    <lineage>
        <taxon>Eukaryota</taxon>
        <taxon>Metazoa</taxon>
        <taxon>Chordata</taxon>
        <taxon>Craniata</taxon>
        <taxon>Vertebrata</taxon>
        <taxon>Euteleostomi</taxon>
        <taxon>Actinopterygii</taxon>
        <taxon>Neopterygii</taxon>
        <taxon>Teleostei</taxon>
        <taxon>Neoteleostei</taxon>
        <taxon>Acanthomorphata</taxon>
        <taxon>Gobiaria</taxon>
        <taxon>Gobiiformes</taxon>
        <taxon>Gobioidei</taxon>
        <taxon>Gobiidae</taxon>
        <taxon>Oxudercinae</taxon>
        <taxon>Periophthalmus</taxon>
    </lineage>
</organism>
<keyword evidence="6" id="KW-0206">Cytoskeleton</keyword>
<accession>A0A3B3Z7Z7</accession>
<evidence type="ECO:0000256" key="7">
    <source>
        <dbReference type="ARBA" id="ARBA00023273"/>
    </source>
</evidence>
<reference evidence="11" key="2">
    <citation type="submission" date="2025-09" db="UniProtKB">
        <authorList>
            <consortium name="Ensembl"/>
        </authorList>
    </citation>
    <scope>IDENTIFICATION</scope>
</reference>
<dbReference type="GO" id="GO:0044458">
    <property type="term" value="P:motile cilium assembly"/>
    <property type="evidence" value="ECO:0007669"/>
    <property type="project" value="TreeGrafter"/>
</dbReference>
<dbReference type="GO" id="GO:0035082">
    <property type="term" value="P:axoneme assembly"/>
    <property type="evidence" value="ECO:0007669"/>
    <property type="project" value="InterPro"/>
</dbReference>
<evidence type="ECO:0000256" key="3">
    <source>
        <dbReference type="ARBA" id="ARBA00022794"/>
    </source>
</evidence>
<name>A0A3B3Z7Z7_9GOBI</name>
<evidence type="ECO:0000256" key="2">
    <source>
        <dbReference type="ARBA" id="ARBA00022490"/>
    </source>
</evidence>
<evidence type="ECO:0000313" key="12">
    <source>
        <dbReference type="Proteomes" id="UP000261520"/>
    </source>
</evidence>
<reference evidence="11" key="1">
    <citation type="submission" date="2025-08" db="UniProtKB">
        <authorList>
            <consortium name="Ensembl"/>
        </authorList>
    </citation>
    <scope>IDENTIFICATION</scope>
</reference>
<dbReference type="Pfam" id="PF04712">
    <property type="entry name" value="Radial_spoke"/>
    <property type="match status" value="1"/>
</dbReference>
<evidence type="ECO:0000256" key="9">
    <source>
        <dbReference type="ARBA" id="ARBA00038319"/>
    </source>
</evidence>
<evidence type="ECO:0000256" key="10">
    <source>
        <dbReference type="ARBA" id="ARBA00041080"/>
    </source>
</evidence>
<evidence type="ECO:0000256" key="5">
    <source>
        <dbReference type="ARBA" id="ARBA00023069"/>
    </source>
</evidence>
<comment type="subcellular location">
    <subcellularLocation>
        <location evidence="8">Cell projection</location>
        <location evidence="8">Kinocilium</location>
    </subcellularLocation>
    <subcellularLocation>
        <location evidence="1">Cytoplasm</location>
        <location evidence="1">Cytoskeleton</location>
        <location evidence="1">Flagellum axoneme</location>
    </subcellularLocation>
</comment>
<dbReference type="Ensembl" id="ENSPMGT00000000535.1">
    <property type="protein sequence ID" value="ENSPMGP00000000511.1"/>
    <property type="gene ID" value="ENSPMGG00000000469.1"/>
</dbReference>
<dbReference type="GO" id="GO:0060294">
    <property type="term" value="P:cilium movement involved in cell motility"/>
    <property type="evidence" value="ECO:0007669"/>
    <property type="project" value="InterPro"/>
</dbReference>